<dbReference type="GO" id="GO:0019867">
    <property type="term" value="C:outer membrane"/>
    <property type="evidence" value="ECO:0007669"/>
    <property type="project" value="InterPro"/>
</dbReference>
<protein>
    <recommendedName>
        <fullName evidence="3">G5 domain-containing protein</fullName>
    </recommendedName>
</protein>
<dbReference type="Pfam" id="PF06725">
    <property type="entry name" value="3D"/>
    <property type="match status" value="1"/>
</dbReference>
<comment type="caution">
    <text evidence="4">The sequence shown here is derived from an EMBL/GenBank/DDBJ whole genome shotgun (WGS) entry which is preliminary data.</text>
</comment>
<keyword evidence="2" id="KW-0472">Membrane</keyword>
<dbReference type="SUPFAM" id="SSF50685">
    <property type="entry name" value="Barwin-like endoglucanases"/>
    <property type="match status" value="1"/>
</dbReference>
<evidence type="ECO:0000313" key="4">
    <source>
        <dbReference type="EMBL" id="MPM30908.1"/>
    </source>
</evidence>
<dbReference type="PANTHER" id="PTHR39160:SF4">
    <property type="entry name" value="RESUSCITATION-PROMOTING FACTOR RPFB"/>
    <property type="match status" value="1"/>
</dbReference>
<keyword evidence="2" id="KW-0812">Transmembrane</keyword>
<reference evidence="4" key="1">
    <citation type="submission" date="2019-08" db="EMBL/GenBank/DDBJ databases">
        <authorList>
            <person name="Kucharzyk K."/>
            <person name="Murdoch R.W."/>
            <person name="Higgins S."/>
            <person name="Loffler F."/>
        </authorList>
    </citation>
    <scope>NUCLEOTIDE SEQUENCE</scope>
</reference>
<dbReference type="Gene3D" id="2.40.40.10">
    <property type="entry name" value="RlpA-like domain"/>
    <property type="match status" value="1"/>
</dbReference>
<dbReference type="CDD" id="cd22786">
    <property type="entry name" value="DPBB_YuiC-like"/>
    <property type="match status" value="1"/>
</dbReference>
<dbReference type="InterPro" id="IPR036908">
    <property type="entry name" value="RlpA-like_sf"/>
</dbReference>
<keyword evidence="2" id="KW-1133">Transmembrane helix</keyword>
<evidence type="ECO:0000259" key="3">
    <source>
        <dbReference type="PROSITE" id="PS51109"/>
    </source>
</evidence>
<dbReference type="Gene3D" id="2.20.230.10">
    <property type="entry name" value="Resuscitation-promoting factor rpfb"/>
    <property type="match status" value="1"/>
</dbReference>
<keyword evidence="1" id="KW-0732">Signal</keyword>
<dbReference type="GO" id="GO:0004553">
    <property type="term" value="F:hydrolase activity, hydrolyzing O-glycosyl compounds"/>
    <property type="evidence" value="ECO:0007669"/>
    <property type="project" value="InterPro"/>
</dbReference>
<dbReference type="GO" id="GO:0009254">
    <property type="term" value="P:peptidoglycan turnover"/>
    <property type="evidence" value="ECO:0007669"/>
    <property type="project" value="InterPro"/>
</dbReference>
<gene>
    <name evidence="4" type="ORF">SDC9_77461</name>
</gene>
<dbReference type="InterPro" id="IPR011098">
    <property type="entry name" value="G5_dom"/>
</dbReference>
<name>A0A644YSF7_9ZZZZ</name>
<accession>A0A644YSF7</accession>
<dbReference type="InterPro" id="IPR051933">
    <property type="entry name" value="Resuscitation_pf_RpfB"/>
</dbReference>
<dbReference type="AlphaFoldDB" id="A0A644YSF7"/>
<evidence type="ECO:0000256" key="2">
    <source>
        <dbReference type="SAM" id="Phobius"/>
    </source>
</evidence>
<evidence type="ECO:0000256" key="1">
    <source>
        <dbReference type="ARBA" id="ARBA00022729"/>
    </source>
</evidence>
<dbReference type="SMART" id="SM01208">
    <property type="entry name" value="G5"/>
    <property type="match status" value="1"/>
</dbReference>
<dbReference type="Pfam" id="PF07501">
    <property type="entry name" value="G5"/>
    <property type="match status" value="1"/>
</dbReference>
<dbReference type="EMBL" id="VSSQ01005923">
    <property type="protein sequence ID" value="MPM30908.1"/>
    <property type="molecule type" value="Genomic_DNA"/>
</dbReference>
<dbReference type="PROSITE" id="PS51109">
    <property type="entry name" value="G5"/>
    <property type="match status" value="1"/>
</dbReference>
<proteinExistence type="predicted"/>
<sequence>MATNHLKRKKRIVIPAIIALVTASFLFTGLTIPRTQYVVTRETIPYENLRVASSSLLSGKVQLAQQGASGLRTCIRQIITVPGQEPMVTFEGVSITAEPKSQIEEYGTKVPVREQSWLSTSDDVLTNLDTEVKTITTASGQTYAYSKVLTCTATAYTTERQSWKLTATGTTARVGAIAVDPKVIPYGTSLYIVSADGSITYGIATAEDCGGSIKGQKIDLFFNTYYECIQFGRRPCTVYVLK</sequence>
<dbReference type="InterPro" id="IPR010611">
    <property type="entry name" value="3D_dom"/>
</dbReference>
<feature type="domain" description="G5" evidence="3">
    <location>
        <begin position="30"/>
        <end position="110"/>
    </location>
</feature>
<feature type="transmembrane region" description="Helical" evidence="2">
    <location>
        <begin position="12"/>
        <end position="32"/>
    </location>
</feature>
<dbReference type="PANTHER" id="PTHR39160">
    <property type="entry name" value="CELL WALL-BINDING PROTEIN YOCH"/>
    <property type="match status" value="1"/>
</dbReference>
<organism evidence="4">
    <name type="scientific">bioreactor metagenome</name>
    <dbReference type="NCBI Taxonomy" id="1076179"/>
    <lineage>
        <taxon>unclassified sequences</taxon>
        <taxon>metagenomes</taxon>
        <taxon>ecological metagenomes</taxon>
    </lineage>
</organism>